<accession>A0A540VAX7</accession>
<dbReference type="OrthoDB" id="9795737at2"/>
<name>A0A540VAX7_9CHLR</name>
<organism evidence="1 2">
    <name type="scientific">Litorilinea aerophila</name>
    <dbReference type="NCBI Taxonomy" id="1204385"/>
    <lineage>
        <taxon>Bacteria</taxon>
        <taxon>Bacillati</taxon>
        <taxon>Chloroflexota</taxon>
        <taxon>Caldilineae</taxon>
        <taxon>Caldilineales</taxon>
        <taxon>Caldilineaceae</taxon>
        <taxon>Litorilinea</taxon>
    </lineage>
</organism>
<comment type="caution">
    <text evidence="1">The sequence shown here is derived from an EMBL/GenBank/DDBJ whole genome shotgun (WGS) entry which is preliminary data.</text>
</comment>
<dbReference type="InParanoid" id="A0A540VAX7"/>
<keyword evidence="2" id="KW-1185">Reference proteome</keyword>
<gene>
    <name evidence="1" type="ORF">FKZ61_19370</name>
</gene>
<sequence length="97" mass="10873">MPAYITLINWTEQGLRTVKETLNRAKAAEEALQAVGGRKIGVWWTQGPYDAVFIFEAPDEEVATRLLLATGMQGNTRTLTMRCFSEEEMARIIQGLP</sequence>
<reference evidence="1 2" key="1">
    <citation type="submission" date="2019-06" db="EMBL/GenBank/DDBJ databases">
        <title>Genome sequence of Litorilinea aerophila BAA-2444.</title>
        <authorList>
            <person name="Maclea K.S."/>
            <person name="Maurais E.G."/>
            <person name="Iannazzi L.C."/>
        </authorList>
    </citation>
    <scope>NUCLEOTIDE SEQUENCE [LARGE SCALE GENOMIC DNA]</scope>
    <source>
        <strain evidence="1 2">ATCC BAA-2444</strain>
    </source>
</reference>
<protein>
    <submittedName>
        <fullName evidence="1">GYD domain-containing protein</fullName>
    </submittedName>
</protein>
<dbReference type="Pfam" id="PF08734">
    <property type="entry name" value="GYD"/>
    <property type="match status" value="1"/>
</dbReference>
<proteinExistence type="predicted"/>
<dbReference type="Proteomes" id="UP000317371">
    <property type="component" value="Unassembled WGS sequence"/>
</dbReference>
<dbReference type="RefSeq" id="WP_141611814.1">
    <property type="nucleotide sequence ID" value="NZ_VIGC02000031.1"/>
</dbReference>
<evidence type="ECO:0000313" key="2">
    <source>
        <dbReference type="Proteomes" id="UP000317371"/>
    </source>
</evidence>
<evidence type="ECO:0000313" key="1">
    <source>
        <dbReference type="EMBL" id="TQE93892.1"/>
    </source>
</evidence>
<dbReference type="AlphaFoldDB" id="A0A540VAX7"/>
<dbReference type="InterPro" id="IPR014845">
    <property type="entry name" value="GYD/TTHA1554"/>
</dbReference>
<dbReference type="EMBL" id="VIGC01000031">
    <property type="protein sequence ID" value="TQE93892.1"/>
    <property type="molecule type" value="Genomic_DNA"/>
</dbReference>